<dbReference type="Pfam" id="PF08570">
    <property type="entry name" value="DUF1761"/>
    <property type="match status" value="1"/>
</dbReference>
<feature type="transmembrane region" description="Helical" evidence="1">
    <location>
        <begin position="78"/>
        <end position="96"/>
    </location>
</feature>
<keyword evidence="1" id="KW-0812">Transmembrane</keyword>
<feature type="transmembrane region" description="Helical" evidence="1">
    <location>
        <begin position="116"/>
        <end position="136"/>
    </location>
</feature>
<protein>
    <recommendedName>
        <fullName evidence="4">DUF1761 domain-containing protein</fullName>
    </recommendedName>
</protein>
<keyword evidence="1" id="KW-0472">Membrane</keyword>
<sequence>MEIVINAGAVAAAVAVAMLIGAIWYSPRVFGRYWMSVSGVDPDDTHSAVALTVVFAAVTATGLAATTYIVWKGFGGSFLAVSVGVATVAWAAFTASRMMTHYLFENRAPGMVALNVANELVTLLGMSLVIGAWVPAGI</sequence>
<evidence type="ECO:0008006" key="4">
    <source>
        <dbReference type="Google" id="ProtNLM"/>
    </source>
</evidence>
<keyword evidence="3" id="KW-1185">Reference proteome</keyword>
<keyword evidence="1" id="KW-1133">Transmembrane helix</keyword>
<reference evidence="2 3" key="1">
    <citation type="submission" date="2021-03" db="EMBL/GenBank/DDBJ databases">
        <title>Sequencing the genomes of 1000 actinobacteria strains.</title>
        <authorList>
            <person name="Klenk H.-P."/>
        </authorList>
    </citation>
    <scope>NUCLEOTIDE SEQUENCE [LARGE SCALE GENOMIC DNA]</scope>
    <source>
        <strain evidence="2 3">DSM 13468</strain>
    </source>
</reference>
<name>A0ABS4WL93_9MICO</name>
<accession>A0ABS4WL93</accession>
<dbReference type="EMBL" id="JAGIOA010000001">
    <property type="protein sequence ID" value="MBP2376908.1"/>
    <property type="molecule type" value="Genomic_DNA"/>
</dbReference>
<evidence type="ECO:0000313" key="3">
    <source>
        <dbReference type="Proteomes" id="UP000703720"/>
    </source>
</evidence>
<proteinExistence type="predicted"/>
<feature type="transmembrane region" description="Helical" evidence="1">
    <location>
        <begin position="7"/>
        <end position="27"/>
    </location>
</feature>
<feature type="transmembrane region" description="Helical" evidence="1">
    <location>
        <begin position="47"/>
        <end position="71"/>
    </location>
</feature>
<dbReference type="RefSeq" id="WP_210096325.1">
    <property type="nucleotide sequence ID" value="NZ_BAAAIO010000001.1"/>
</dbReference>
<gene>
    <name evidence="2" type="ORF">JOF42_000403</name>
</gene>
<organism evidence="2 3">
    <name type="scientific">Microbacterium phyllosphaerae</name>
    <dbReference type="NCBI Taxonomy" id="124798"/>
    <lineage>
        <taxon>Bacteria</taxon>
        <taxon>Bacillati</taxon>
        <taxon>Actinomycetota</taxon>
        <taxon>Actinomycetes</taxon>
        <taxon>Micrococcales</taxon>
        <taxon>Microbacteriaceae</taxon>
        <taxon>Microbacterium</taxon>
    </lineage>
</organism>
<evidence type="ECO:0000313" key="2">
    <source>
        <dbReference type="EMBL" id="MBP2376908.1"/>
    </source>
</evidence>
<dbReference type="InterPro" id="IPR013879">
    <property type="entry name" value="DUF1761"/>
</dbReference>
<evidence type="ECO:0000256" key="1">
    <source>
        <dbReference type="SAM" id="Phobius"/>
    </source>
</evidence>
<dbReference type="Proteomes" id="UP000703720">
    <property type="component" value="Unassembled WGS sequence"/>
</dbReference>
<comment type="caution">
    <text evidence="2">The sequence shown here is derived from an EMBL/GenBank/DDBJ whole genome shotgun (WGS) entry which is preliminary data.</text>
</comment>